<evidence type="ECO:0000256" key="2">
    <source>
        <dbReference type="ARBA" id="ARBA00006175"/>
    </source>
</evidence>
<keyword evidence="5 8" id="KW-1133">Transmembrane helix</keyword>
<dbReference type="GO" id="GO:0015250">
    <property type="term" value="F:water channel activity"/>
    <property type="evidence" value="ECO:0007669"/>
    <property type="project" value="TreeGrafter"/>
</dbReference>
<dbReference type="InterPro" id="IPR023271">
    <property type="entry name" value="Aquaporin-like"/>
</dbReference>
<dbReference type="EMBL" id="QUTI01058710">
    <property type="protein sequence ID" value="RLN94112.1"/>
    <property type="molecule type" value="Genomic_DNA"/>
</dbReference>
<evidence type="ECO:0000313" key="10">
    <source>
        <dbReference type="EMBL" id="RHZ24836.1"/>
    </source>
</evidence>
<dbReference type="VEuPathDB" id="FungiDB:H257_11292"/>
<reference evidence="11 13" key="1">
    <citation type="journal article" date="2018" name="J. Invertebr. Pathol.">
        <title>New genotyping method for the causative agent of crayfish plague (Aphanomyces astaci) based on whole genome data.</title>
        <authorList>
            <person name="Minardi D."/>
            <person name="Studholme D.J."/>
            <person name="van der Giezen M."/>
            <person name="Pretto T."/>
            <person name="Oidtmann B."/>
        </authorList>
    </citation>
    <scope>NUCLEOTIDE SEQUENCE [LARGE SCALE GENOMIC DNA]</scope>
    <source>
        <strain evidence="11 13">KB13</strain>
    </source>
</reference>
<dbReference type="InterPro" id="IPR050363">
    <property type="entry name" value="MIP/Aquaporin"/>
</dbReference>
<evidence type="ECO:0000256" key="5">
    <source>
        <dbReference type="ARBA" id="ARBA00022989"/>
    </source>
</evidence>
<dbReference type="PROSITE" id="PS00221">
    <property type="entry name" value="MIP"/>
    <property type="match status" value="1"/>
</dbReference>
<dbReference type="Proteomes" id="UP000265427">
    <property type="component" value="Unassembled WGS sequence"/>
</dbReference>
<dbReference type="InterPro" id="IPR022357">
    <property type="entry name" value="MIP_CS"/>
</dbReference>
<dbReference type="EMBL" id="QUSZ01009317">
    <property type="protein sequence ID" value="RHX99257.1"/>
    <property type="molecule type" value="Genomic_DNA"/>
</dbReference>
<evidence type="ECO:0000313" key="9">
    <source>
        <dbReference type="EMBL" id="RHX99257.1"/>
    </source>
</evidence>
<feature type="transmembrane region" description="Helical" evidence="8">
    <location>
        <begin position="215"/>
        <end position="233"/>
    </location>
</feature>
<reference evidence="12 14" key="2">
    <citation type="submission" date="2018-08" db="EMBL/GenBank/DDBJ databases">
        <title>Aphanomyces genome sequencing and annotation.</title>
        <authorList>
            <person name="Minardi D."/>
            <person name="Oidtmann B."/>
            <person name="Van Der Giezen M."/>
            <person name="Studholme D.J."/>
        </authorList>
    </citation>
    <scope>NUCLEOTIDE SEQUENCE [LARGE SCALE GENOMIC DNA]</scope>
    <source>
        <strain evidence="10 14">Da</strain>
        <strain evidence="9 12">Kv</strain>
    </source>
</reference>
<evidence type="ECO:0000256" key="7">
    <source>
        <dbReference type="RuleBase" id="RU000477"/>
    </source>
</evidence>
<dbReference type="CDD" id="cd00333">
    <property type="entry name" value="MIP"/>
    <property type="match status" value="1"/>
</dbReference>
<evidence type="ECO:0000256" key="1">
    <source>
        <dbReference type="ARBA" id="ARBA00004141"/>
    </source>
</evidence>
<dbReference type="Gene3D" id="1.20.1080.10">
    <property type="entry name" value="Glycerol uptake facilitator protein"/>
    <property type="match status" value="1"/>
</dbReference>
<feature type="transmembrane region" description="Helical" evidence="8">
    <location>
        <begin position="88"/>
        <end position="111"/>
    </location>
</feature>
<keyword evidence="3 7" id="KW-0813">Transport</keyword>
<feature type="transmembrane region" description="Helical" evidence="8">
    <location>
        <begin position="267"/>
        <end position="289"/>
    </location>
</feature>
<evidence type="ECO:0000313" key="13">
    <source>
        <dbReference type="Proteomes" id="UP000275652"/>
    </source>
</evidence>
<evidence type="ECO:0008006" key="15">
    <source>
        <dbReference type="Google" id="ProtNLM"/>
    </source>
</evidence>
<dbReference type="PANTHER" id="PTHR43829:SF9">
    <property type="entry name" value="AQUAPORIN-9"/>
    <property type="match status" value="1"/>
</dbReference>
<organism evidence="9 12">
    <name type="scientific">Aphanomyces astaci</name>
    <name type="common">Crayfish plague agent</name>
    <dbReference type="NCBI Taxonomy" id="112090"/>
    <lineage>
        <taxon>Eukaryota</taxon>
        <taxon>Sar</taxon>
        <taxon>Stramenopiles</taxon>
        <taxon>Oomycota</taxon>
        <taxon>Saprolegniomycetes</taxon>
        <taxon>Saprolegniales</taxon>
        <taxon>Verrucalvaceae</taxon>
        <taxon>Aphanomyces</taxon>
    </lineage>
</organism>
<dbReference type="AlphaFoldDB" id="A0A397A049"/>
<dbReference type="PRINTS" id="PR00783">
    <property type="entry name" value="MINTRINSICP"/>
</dbReference>
<feature type="transmembrane region" description="Helical" evidence="8">
    <location>
        <begin position="132"/>
        <end position="153"/>
    </location>
</feature>
<keyword evidence="4 7" id="KW-0812">Transmembrane</keyword>
<accession>A0A397A049</accession>
<comment type="caution">
    <text evidence="9">The sequence shown here is derived from an EMBL/GenBank/DDBJ whole genome shotgun (WGS) entry which is preliminary data.</text>
</comment>
<feature type="transmembrane region" description="Helical" evidence="8">
    <location>
        <begin position="54"/>
        <end position="76"/>
    </location>
</feature>
<dbReference type="NCBIfam" id="TIGR00861">
    <property type="entry name" value="MIP"/>
    <property type="match status" value="1"/>
</dbReference>
<comment type="subcellular location">
    <subcellularLocation>
        <location evidence="1">Membrane</location>
        <topology evidence="1">Multi-pass membrane protein</topology>
    </subcellularLocation>
</comment>
<evidence type="ECO:0000256" key="3">
    <source>
        <dbReference type="ARBA" id="ARBA00022448"/>
    </source>
</evidence>
<evidence type="ECO:0000313" key="11">
    <source>
        <dbReference type="EMBL" id="RLN94112.1"/>
    </source>
</evidence>
<evidence type="ECO:0000256" key="4">
    <source>
        <dbReference type="ARBA" id="ARBA00022692"/>
    </source>
</evidence>
<protein>
    <recommendedName>
        <fullName evidence="15">Aquaporin</fullName>
    </recommendedName>
</protein>
<dbReference type="PRINTS" id="PR02019">
    <property type="entry name" value="AQUAPORIN7"/>
</dbReference>
<evidence type="ECO:0000256" key="8">
    <source>
        <dbReference type="SAM" id="Phobius"/>
    </source>
</evidence>
<evidence type="ECO:0000313" key="14">
    <source>
        <dbReference type="Proteomes" id="UP000285430"/>
    </source>
</evidence>
<keyword evidence="6 8" id="KW-0472">Membrane</keyword>
<comment type="similarity">
    <text evidence="2 7">Belongs to the MIP/aquaporin (TC 1.A.8) family.</text>
</comment>
<dbReference type="SUPFAM" id="SSF81338">
    <property type="entry name" value="Aquaporin-like"/>
    <property type="match status" value="1"/>
</dbReference>
<feature type="transmembrane region" description="Helical" evidence="8">
    <location>
        <begin position="184"/>
        <end position="203"/>
    </location>
</feature>
<dbReference type="PANTHER" id="PTHR43829">
    <property type="entry name" value="AQUAPORIN OR AQUAGLYCEROPORIN RELATED"/>
    <property type="match status" value="1"/>
</dbReference>
<dbReference type="EMBL" id="QUTH01002636">
    <property type="protein sequence ID" value="RHZ24836.1"/>
    <property type="molecule type" value="Genomic_DNA"/>
</dbReference>
<dbReference type="GO" id="GO:0005886">
    <property type="term" value="C:plasma membrane"/>
    <property type="evidence" value="ECO:0007669"/>
    <property type="project" value="TreeGrafter"/>
</dbReference>
<dbReference type="GO" id="GO:0015254">
    <property type="term" value="F:glycerol channel activity"/>
    <property type="evidence" value="ECO:0007669"/>
    <property type="project" value="TreeGrafter"/>
</dbReference>
<name>A0A397A049_APHAT</name>
<evidence type="ECO:0000313" key="12">
    <source>
        <dbReference type="Proteomes" id="UP000265427"/>
    </source>
</evidence>
<dbReference type="Pfam" id="PF00230">
    <property type="entry name" value="MIP"/>
    <property type="match status" value="1"/>
</dbReference>
<evidence type="ECO:0000256" key="6">
    <source>
        <dbReference type="ARBA" id="ARBA00023136"/>
    </source>
</evidence>
<gene>
    <name evidence="11" type="ORF">DYB28_004268</name>
    <name evidence="9" type="ORF">DYB36_008190</name>
    <name evidence="10" type="ORF">DYB37_008793</name>
</gene>
<dbReference type="InterPro" id="IPR000425">
    <property type="entry name" value="MIP"/>
</dbReference>
<sequence>MIPLLNFQSLSHTQINMINDYKPMTNLSIVVSDNSSPREIYPWWRIRSHFVRECLAEVAGTFIMMVFINGVVAQVVLGEGKNGDYTHISIGCGLAVMLGIHAAGGVSGAHLNPAISIALAVYNRFPWKKVPMYALSQFVGAFIAALFVFIVYYPALNAMDPDRTVSKTAGIFATYPMSWEHQGSAFVCEMLATALLVFTIFSVDDPTNMPTNPIMKPLTVGLIVVMIGMSFGMPTGYAMNPARDLGPRTFTALAGWGSGVFTAANHYFWIPVVAPIVGAILGGGAYIVVISNHHDEDDDLRASFVPDLHASLLA</sequence>
<dbReference type="Proteomes" id="UP000285430">
    <property type="component" value="Unassembled WGS sequence"/>
</dbReference>
<proteinExistence type="inferred from homology"/>
<dbReference type="Proteomes" id="UP000275652">
    <property type="component" value="Unassembled WGS sequence"/>
</dbReference>